<sequence>MSFSEAVPLVRQGYLRFSFFLNFFFYIGLTPCMCITACCYSLTIRHDPSTS</sequence>
<keyword evidence="1" id="KW-0472">Membrane</keyword>
<reference evidence="2" key="2">
    <citation type="journal article" date="2015" name="Fish Shellfish Immunol.">
        <title>Early steps in the European eel (Anguilla anguilla)-Vibrio vulnificus interaction in the gills: Role of the RtxA13 toxin.</title>
        <authorList>
            <person name="Callol A."/>
            <person name="Pajuelo D."/>
            <person name="Ebbesson L."/>
            <person name="Teles M."/>
            <person name="MacKenzie S."/>
            <person name="Amaro C."/>
        </authorList>
    </citation>
    <scope>NUCLEOTIDE SEQUENCE</scope>
</reference>
<dbReference type="EMBL" id="GBXM01084866">
    <property type="protein sequence ID" value="JAH23711.1"/>
    <property type="molecule type" value="Transcribed_RNA"/>
</dbReference>
<name>A0A0E9R3F9_ANGAN</name>
<proteinExistence type="predicted"/>
<evidence type="ECO:0000256" key="1">
    <source>
        <dbReference type="SAM" id="Phobius"/>
    </source>
</evidence>
<dbReference type="AlphaFoldDB" id="A0A0E9R3F9"/>
<keyword evidence="1" id="KW-1133">Transmembrane helix</keyword>
<evidence type="ECO:0000313" key="2">
    <source>
        <dbReference type="EMBL" id="JAH23711.1"/>
    </source>
</evidence>
<protein>
    <submittedName>
        <fullName evidence="2">Uncharacterized protein</fullName>
    </submittedName>
</protein>
<feature type="transmembrane region" description="Helical" evidence="1">
    <location>
        <begin position="20"/>
        <end position="42"/>
    </location>
</feature>
<organism evidence="2">
    <name type="scientific">Anguilla anguilla</name>
    <name type="common">European freshwater eel</name>
    <name type="synonym">Muraena anguilla</name>
    <dbReference type="NCBI Taxonomy" id="7936"/>
    <lineage>
        <taxon>Eukaryota</taxon>
        <taxon>Metazoa</taxon>
        <taxon>Chordata</taxon>
        <taxon>Craniata</taxon>
        <taxon>Vertebrata</taxon>
        <taxon>Euteleostomi</taxon>
        <taxon>Actinopterygii</taxon>
        <taxon>Neopterygii</taxon>
        <taxon>Teleostei</taxon>
        <taxon>Anguilliformes</taxon>
        <taxon>Anguillidae</taxon>
        <taxon>Anguilla</taxon>
    </lineage>
</organism>
<reference evidence="2" key="1">
    <citation type="submission" date="2014-11" db="EMBL/GenBank/DDBJ databases">
        <authorList>
            <person name="Amaro Gonzalez C."/>
        </authorList>
    </citation>
    <scope>NUCLEOTIDE SEQUENCE</scope>
</reference>
<accession>A0A0E9R3F9</accession>
<keyword evidence="1" id="KW-0812">Transmembrane</keyword>